<gene>
    <name evidence="1" type="ORF">V6N12_065182</name>
</gene>
<reference evidence="1 2" key="1">
    <citation type="journal article" date="2024" name="G3 (Bethesda)">
        <title>Genome assembly of Hibiscus sabdariffa L. provides insights into metabolisms of medicinal natural products.</title>
        <authorList>
            <person name="Kim T."/>
        </authorList>
    </citation>
    <scope>NUCLEOTIDE SEQUENCE [LARGE SCALE GENOMIC DNA]</scope>
    <source>
        <strain evidence="1">TK-2024</strain>
        <tissue evidence="1">Old leaves</tissue>
    </source>
</reference>
<sequence>MASIPQHVTTLDHYPPGSTRLQVELVGSATSRRSPHRRCSSSTSRYTLLWCSEGHPTIINKSIPSLQNTFSFHMIDIQDLTTSRFP</sequence>
<protein>
    <submittedName>
        <fullName evidence="1">Uncharacterized protein</fullName>
    </submittedName>
</protein>
<dbReference type="EMBL" id="JBBPBM010000002">
    <property type="protein sequence ID" value="KAK8596702.1"/>
    <property type="molecule type" value="Genomic_DNA"/>
</dbReference>
<comment type="caution">
    <text evidence="1">The sequence shown here is derived from an EMBL/GenBank/DDBJ whole genome shotgun (WGS) entry which is preliminary data.</text>
</comment>
<organism evidence="1 2">
    <name type="scientific">Hibiscus sabdariffa</name>
    <name type="common">roselle</name>
    <dbReference type="NCBI Taxonomy" id="183260"/>
    <lineage>
        <taxon>Eukaryota</taxon>
        <taxon>Viridiplantae</taxon>
        <taxon>Streptophyta</taxon>
        <taxon>Embryophyta</taxon>
        <taxon>Tracheophyta</taxon>
        <taxon>Spermatophyta</taxon>
        <taxon>Magnoliopsida</taxon>
        <taxon>eudicotyledons</taxon>
        <taxon>Gunneridae</taxon>
        <taxon>Pentapetalae</taxon>
        <taxon>rosids</taxon>
        <taxon>malvids</taxon>
        <taxon>Malvales</taxon>
        <taxon>Malvaceae</taxon>
        <taxon>Malvoideae</taxon>
        <taxon>Hibiscus</taxon>
    </lineage>
</organism>
<keyword evidence="2" id="KW-1185">Reference proteome</keyword>
<accession>A0ABR2G7Y2</accession>
<evidence type="ECO:0000313" key="1">
    <source>
        <dbReference type="EMBL" id="KAK8596702.1"/>
    </source>
</evidence>
<evidence type="ECO:0000313" key="2">
    <source>
        <dbReference type="Proteomes" id="UP001472677"/>
    </source>
</evidence>
<name>A0ABR2G7Y2_9ROSI</name>
<proteinExistence type="predicted"/>
<dbReference type="Proteomes" id="UP001472677">
    <property type="component" value="Unassembled WGS sequence"/>
</dbReference>